<evidence type="ECO:0000313" key="4">
    <source>
        <dbReference type="Proteomes" id="UP001217417"/>
    </source>
</evidence>
<keyword evidence="2" id="KW-0472">Membrane</keyword>
<dbReference type="EMBL" id="JARPMG010000010">
    <property type="protein sequence ID" value="KAJ8097991.1"/>
    <property type="molecule type" value="Genomic_DNA"/>
</dbReference>
<dbReference type="GeneID" id="80883677"/>
<gene>
    <name evidence="3" type="ORF">POJ06DRAFT_260634</name>
</gene>
<dbReference type="Proteomes" id="UP001217417">
    <property type="component" value="Unassembled WGS sequence"/>
</dbReference>
<dbReference type="AlphaFoldDB" id="A0AAD7VQL6"/>
<feature type="transmembrane region" description="Helical" evidence="2">
    <location>
        <begin position="115"/>
        <end position="137"/>
    </location>
</feature>
<protein>
    <submittedName>
        <fullName evidence="3">Uncharacterized protein</fullName>
    </submittedName>
</protein>
<proteinExistence type="predicted"/>
<evidence type="ECO:0000313" key="3">
    <source>
        <dbReference type="EMBL" id="KAJ8097991.1"/>
    </source>
</evidence>
<feature type="region of interest" description="Disordered" evidence="1">
    <location>
        <begin position="169"/>
        <end position="226"/>
    </location>
</feature>
<comment type="caution">
    <text evidence="3">The sequence shown here is derived from an EMBL/GenBank/DDBJ whole genome shotgun (WGS) entry which is preliminary data.</text>
</comment>
<keyword evidence="2" id="KW-1133">Transmembrane helix</keyword>
<reference evidence="3" key="1">
    <citation type="submission" date="2023-03" db="EMBL/GenBank/DDBJ databases">
        <title>Near-Complete genome sequence of Lipomyces tetrasporous NRRL Y-64009, an oleaginous yeast capable of growing on lignocellulosic hydrolysates.</title>
        <authorList>
            <consortium name="Lawrence Berkeley National Laboratory"/>
            <person name="Jagtap S.S."/>
            <person name="Liu J.-J."/>
            <person name="Walukiewicz H.E."/>
            <person name="Pangilinan J."/>
            <person name="Lipzen A."/>
            <person name="Ahrendt S."/>
            <person name="Koriabine M."/>
            <person name="Cobaugh K."/>
            <person name="Salamov A."/>
            <person name="Yoshinaga Y."/>
            <person name="Ng V."/>
            <person name="Daum C."/>
            <person name="Grigoriev I.V."/>
            <person name="Slininger P.J."/>
            <person name="Dien B.S."/>
            <person name="Jin Y.-S."/>
            <person name="Rao C.V."/>
        </authorList>
    </citation>
    <scope>NUCLEOTIDE SEQUENCE</scope>
    <source>
        <strain evidence="3">NRRL Y-64009</strain>
    </source>
</reference>
<sequence length="226" mass="25638">MHGSEYSDMIAKRLSDWLVLTDCRRCNMSYSPSVVLPCILASTYAFRLRISTPNDLRAVRTLVLVNYITCLSNSLHLARRSVILNLSSTTTSLCMYPKKQISQLVNDYDDGGLSIGAYVGIVLGILVVSSLIQFVIWRKCQRYSTRNALIYTFVPFPICFHRAEREPPKHKRTKIDSREPLSVNNSPDYVALSAPYQPGRTYRKDEAESYEMNQIPPPGVPHGSHY</sequence>
<evidence type="ECO:0000256" key="1">
    <source>
        <dbReference type="SAM" id="MobiDB-lite"/>
    </source>
</evidence>
<accession>A0AAD7VQL6</accession>
<keyword evidence="2" id="KW-0812">Transmembrane</keyword>
<dbReference type="RefSeq" id="XP_056041441.1">
    <property type="nucleotide sequence ID" value="XM_056188511.1"/>
</dbReference>
<organism evidence="3 4">
    <name type="scientific">Lipomyces tetrasporus</name>
    <dbReference type="NCBI Taxonomy" id="54092"/>
    <lineage>
        <taxon>Eukaryota</taxon>
        <taxon>Fungi</taxon>
        <taxon>Dikarya</taxon>
        <taxon>Ascomycota</taxon>
        <taxon>Saccharomycotina</taxon>
        <taxon>Lipomycetes</taxon>
        <taxon>Lipomycetales</taxon>
        <taxon>Lipomycetaceae</taxon>
        <taxon>Lipomyces</taxon>
    </lineage>
</organism>
<name>A0AAD7VQL6_9ASCO</name>
<evidence type="ECO:0000256" key="2">
    <source>
        <dbReference type="SAM" id="Phobius"/>
    </source>
</evidence>
<keyword evidence="4" id="KW-1185">Reference proteome</keyword>